<dbReference type="HOGENOM" id="CLU_521306_0_0_1"/>
<proteinExistence type="predicted"/>
<keyword evidence="3" id="KW-1185">Reference proteome</keyword>
<dbReference type="KEGG" id="tet:TTHERM_00140840"/>
<dbReference type="GeneID" id="7823339"/>
<dbReference type="InParanoid" id="I7M0R1"/>
<gene>
    <name evidence="2" type="ORF">TTHERM_00140840</name>
</gene>
<reference evidence="3" key="1">
    <citation type="journal article" date="2006" name="PLoS Biol.">
        <title>Macronuclear genome sequence of the ciliate Tetrahymena thermophila, a model eukaryote.</title>
        <authorList>
            <person name="Eisen J.A."/>
            <person name="Coyne R.S."/>
            <person name="Wu M."/>
            <person name="Wu D."/>
            <person name="Thiagarajan M."/>
            <person name="Wortman J.R."/>
            <person name="Badger J.H."/>
            <person name="Ren Q."/>
            <person name="Amedeo P."/>
            <person name="Jones K.M."/>
            <person name="Tallon L.J."/>
            <person name="Delcher A.L."/>
            <person name="Salzberg S.L."/>
            <person name="Silva J.C."/>
            <person name="Haas B.J."/>
            <person name="Majoros W.H."/>
            <person name="Farzad M."/>
            <person name="Carlton J.M."/>
            <person name="Smith R.K. Jr."/>
            <person name="Garg J."/>
            <person name="Pearlman R.E."/>
            <person name="Karrer K.M."/>
            <person name="Sun L."/>
            <person name="Manning G."/>
            <person name="Elde N.C."/>
            <person name="Turkewitz A.P."/>
            <person name="Asai D.J."/>
            <person name="Wilkes D.E."/>
            <person name="Wang Y."/>
            <person name="Cai H."/>
            <person name="Collins K."/>
            <person name="Stewart B.A."/>
            <person name="Lee S.R."/>
            <person name="Wilamowska K."/>
            <person name="Weinberg Z."/>
            <person name="Ruzzo W.L."/>
            <person name="Wloga D."/>
            <person name="Gaertig J."/>
            <person name="Frankel J."/>
            <person name="Tsao C.-C."/>
            <person name="Gorovsky M.A."/>
            <person name="Keeling P.J."/>
            <person name="Waller R.F."/>
            <person name="Patron N.J."/>
            <person name="Cherry J.M."/>
            <person name="Stover N.A."/>
            <person name="Krieger C.J."/>
            <person name="del Toro C."/>
            <person name="Ryder H.F."/>
            <person name="Williamson S.C."/>
            <person name="Barbeau R.A."/>
            <person name="Hamilton E.P."/>
            <person name="Orias E."/>
        </authorList>
    </citation>
    <scope>NUCLEOTIDE SEQUENCE [LARGE SCALE GENOMIC DNA]</scope>
    <source>
        <strain evidence="3">SB210</strain>
    </source>
</reference>
<feature type="compositionally biased region" description="Polar residues" evidence="1">
    <location>
        <begin position="483"/>
        <end position="492"/>
    </location>
</feature>
<name>I7M0R1_TETTS</name>
<organism evidence="2 3">
    <name type="scientific">Tetrahymena thermophila (strain SB210)</name>
    <dbReference type="NCBI Taxonomy" id="312017"/>
    <lineage>
        <taxon>Eukaryota</taxon>
        <taxon>Sar</taxon>
        <taxon>Alveolata</taxon>
        <taxon>Ciliophora</taxon>
        <taxon>Intramacronucleata</taxon>
        <taxon>Oligohymenophorea</taxon>
        <taxon>Hymenostomatida</taxon>
        <taxon>Tetrahymenina</taxon>
        <taxon>Tetrahymenidae</taxon>
        <taxon>Tetrahymena</taxon>
    </lineage>
</organism>
<dbReference type="EMBL" id="GG662793">
    <property type="protein sequence ID" value="EAR90776.1"/>
    <property type="molecule type" value="Genomic_DNA"/>
</dbReference>
<dbReference type="RefSeq" id="XP_001011021.1">
    <property type="nucleotide sequence ID" value="XM_001011021.2"/>
</dbReference>
<evidence type="ECO:0000313" key="2">
    <source>
        <dbReference type="EMBL" id="EAR90776.1"/>
    </source>
</evidence>
<evidence type="ECO:0000313" key="3">
    <source>
        <dbReference type="Proteomes" id="UP000009168"/>
    </source>
</evidence>
<protein>
    <submittedName>
        <fullName evidence="2">Uncharacterized protein</fullName>
    </submittedName>
</protein>
<sequence>MLFNSEVSIFPNRRKLRKTIFVSEYSTEIDSDNSQNIELNKTNYQDGRVQSKQRGSLLQNTKSETELHSVGLQKQSYSFQPSANQQEDQQNVITQLIPAPQKFHNHRYSLSSFDKMENGFQSSSSRQSVQLQQAGRRISYNDFENNAQYSQQMPQLKNKYINFHPQEDLNNNNNFPNQSQFNKNYFYPAQYPQQDIRQTNTQSSSLNYNFSNQYSLRGTQSGFLLKNQANIFQEDQTKNFQVNPTKNAQNTLHNILSGNNLKNNNYNNKYIQTRIKSLNNLSSTLKRIEELETNTSIKNDSNISIMQKSDRMIQFAKKHDTPIPNLVVSPIDLLKKQPSKGVLKNSSKILIKQQLPNLTSQFLKQVYLIQKYSSQSNIENYDEDETIQSMKDNLSSNNKSLGNLRNLKRTPSSLEEIPEVEINNYNDINQNQDFLPILQSVQPRVRKIIRNGTVIKKVQNDIYEQKDDQSIQSEGVSPKKKQMGQSNIFGNAQSDGRLFEDVLSSSSSPKKRISKISMIQPII</sequence>
<evidence type="ECO:0000256" key="1">
    <source>
        <dbReference type="SAM" id="MobiDB-lite"/>
    </source>
</evidence>
<accession>I7M0R1</accession>
<feature type="region of interest" description="Disordered" evidence="1">
    <location>
        <begin position="466"/>
        <end position="492"/>
    </location>
</feature>
<dbReference type="Proteomes" id="UP000009168">
    <property type="component" value="Unassembled WGS sequence"/>
</dbReference>
<dbReference type="AlphaFoldDB" id="I7M0R1"/>